<reference evidence="1" key="1">
    <citation type="journal article" date="2020" name="Stud. Mycol.">
        <title>101 Dothideomycetes genomes: a test case for predicting lifestyles and emergence of pathogens.</title>
        <authorList>
            <person name="Haridas S."/>
            <person name="Albert R."/>
            <person name="Binder M."/>
            <person name="Bloem J."/>
            <person name="Labutti K."/>
            <person name="Salamov A."/>
            <person name="Andreopoulos B."/>
            <person name="Baker S."/>
            <person name="Barry K."/>
            <person name="Bills G."/>
            <person name="Bluhm B."/>
            <person name="Cannon C."/>
            <person name="Castanera R."/>
            <person name="Culley D."/>
            <person name="Daum C."/>
            <person name="Ezra D."/>
            <person name="Gonzalez J."/>
            <person name="Henrissat B."/>
            <person name="Kuo A."/>
            <person name="Liang C."/>
            <person name="Lipzen A."/>
            <person name="Lutzoni F."/>
            <person name="Magnuson J."/>
            <person name="Mondo S."/>
            <person name="Nolan M."/>
            <person name="Ohm R."/>
            <person name="Pangilinan J."/>
            <person name="Park H.-J."/>
            <person name="Ramirez L."/>
            <person name="Alfaro M."/>
            <person name="Sun H."/>
            <person name="Tritt A."/>
            <person name="Yoshinaga Y."/>
            <person name="Zwiers L.-H."/>
            <person name="Turgeon B."/>
            <person name="Goodwin S."/>
            <person name="Spatafora J."/>
            <person name="Crous P."/>
            <person name="Grigoriev I."/>
        </authorList>
    </citation>
    <scope>NUCLEOTIDE SEQUENCE</scope>
    <source>
        <strain evidence="1">CBS 262.69</strain>
    </source>
</reference>
<dbReference type="AlphaFoldDB" id="A0A6G1HZ09"/>
<accession>A0A6G1HZ09</accession>
<protein>
    <submittedName>
        <fullName evidence="1">Uncharacterized protein</fullName>
    </submittedName>
</protein>
<sequence>MQRLVLGPLPSPSWAPQAFNAWNCTCTTARRLADSAILSVHGFFFFFSFFIPQSRRSPPSLRSIPSGSPLGALAQAVRLKKSGLMTLAPVADAAALAIAGLVGQPG</sequence>
<evidence type="ECO:0000313" key="2">
    <source>
        <dbReference type="Proteomes" id="UP000799640"/>
    </source>
</evidence>
<dbReference type="EMBL" id="ML996693">
    <property type="protein sequence ID" value="KAF2401242.1"/>
    <property type="molecule type" value="Genomic_DNA"/>
</dbReference>
<gene>
    <name evidence="1" type="ORF">EJ06DRAFT_521099</name>
</gene>
<organism evidence="1 2">
    <name type="scientific">Trichodelitschia bisporula</name>
    <dbReference type="NCBI Taxonomy" id="703511"/>
    <lineage>
        <taxon>Eukaryota</taxon>
        <taxon>Fungi</taxon>
        <taxon>Dikarya</taxon>
        <taxon>Ascomycota</taxon>
        <taxon>Pezizomycotina</taxon>
        <taxon>Dothideomycetes</taxon>
        <taxon>Dothideomycetes incertae sedis</taxon>
        <taxon>Phaeotrichales</taxon>
        <taxon>Phaeotrichaceae</taxon>
        <taxon>Trichodelitschia</taxon>
    </lineage>
</organism>
<keyword evidence="2" id="KW-1185">Reference proteome</keyword>
<name>A0A6G1HZ09_9PEZI</name>
<evidence type="ECO:0000313" key="1">
    <source>
        <dbReference type="EMBL" id="KAF2401242.1"/>
    </source>
</evidence>
<dbReference type="Proteomes" id="UP000799640">
    <property type="component" value="Unassembled WGS sequence"/>
</dbReference>
<proteinExistence type="predicted"/>